<protein>
    <recommendedName>
        <fullName evidence="9">DUF726 domain-containing protein</fullName>
    </recommendedName>
</protein>
<evidence type="ECO:0000256" key="1">
    <source>
        <dbReference type="ARBA" id="ARBA00004141"/>
    </source>
</evidence>
<dbReference type="PANTHER" id="PTHR17920:SF22">
    <property type="entry name" value="DUF726 DOMAIN PROTEIN (AFU_ORTHOLOGUE AFUA_2G12860)"/>
    <property type="match status" value="1"/>
</dbReference>
<keyword evidence="5" id="KW-0472">Membrane</keyword>
<dbReference type="Pfam" id="PF05277">
    <property type="entry name" value="DUF726"/>
    <property type="match status" value="1"/>
</dbReference>
<evidence type="ECO:0000313" key="7">
    <source>
        <dbReference type="EMBL" id="QUC23848.1"/>
    </source>
</evidence>
<dbReference type="Proteomes" id="UP000027002">
    <property type="component" value="Chromosome 7"/>
</dbReference>
<accession>A0A8E5HYG6</accession>
<keyword evidence="3" id="KW-0812">Transmembrane</keyword>
<dbReference type="AlphaFoldDB" id="A0A8E5HYG6"/>
<proteinExistence type="inferred from homology"/>
<dbReference type="GO" id="GO:0016020">
    <property type="term" value="C:membrane"/>
    <property type="evidence" value="ECO:0007669"/>
    <property type="project" value="UniProtKB-SubCell"/>
</dbReference>
<dbReference type="OrthoDB" id="277931at2759"/>
<comment type="similarity">
    <text evidence="2">Belongs to the TMCO4 family.</text>
</comment>
<organism evidence="7 8">
    <name type="scientific">Ustilaginoidea virens</name>
    <name type="common">Rice false smut fungus</name>
    <name type="synonym">Villosiclava virens</name>
    <dbReference type="NCBI Taxonomy" id="1159556"/>
    <lineage>
        <taxon>Eukaryota</taxon>
        <taxon>Fungi</taxon>
        <taxon>Dikarya</taxon>
        <taxon>Ascomycota</taxon>
        <taxon>Pezizomycotina</taxon>
        <taxon>Sordariomycetes</taxon>
        <taxon>Hypocreomycetidae</taxon>
        <taxon>Hypocreales</taxon>
        <taxon>Clavicipitaceae</taxon>
        <taxon>Ustilaginoidea</taxon>
    </lineage>
</organism>
<dbReference type="GeneID" id="66068866"/>
<dbReference type="InterPro" id="IPR007941">
    <property type="entry name" value="DUF726"/>
</dbReference>
<dbReference type="KEGG" id="uvi:66068866"/>
<feature type="region of interest" description="Disordered" evidence="6">
    <location>
        <begin position="54"/>
        <end position="95"/>
    </location>
</feature>
<dbReference type="RefSeq" id="XP_043001521.1">
    <property type="nucleotide sequence ID" value="XM_043145586.1"/>
</dbReference>
<evidence type="ECO:0000256" key="5">
    <source>
        <dbReference type="ARBA" id="ARBA00023136"/>
    </source>
</evidence>
<dbReference type="InterPro" id="IPR029058">
    <property type="entry name" value="AB_hydrolase_fold"/>
</dbReference>
<name>A0A8E5HYG6_USTVR</name>
<evidence type="ECO:0008006" key="9">
    <source>
        <dbReference type="Google" id="ProtNLM"/>
    </source>
</evidence>
<evidence type="ECO:0000256" key="6">
    <source>
        <dbReference type="SAM" id="MobiDB-lite"/>
    </source>
</evidence>
<evidence type="ECO:0000256" key="4">
    <source>
        <dbReference type="ARBA" id="ARBA00022989"/>
    </source>
</evidence>
<feature type="compositionally biased region" description="Basic residues" evidence="6">
    <location>
        <begin position="59"/>
        <end position="68"/>
    </location>
</feature>
<evidence type="ECO:0000313" key="8">
    <source>
        <dbReference type="Proteomes" id="UP000027002"/>
    </source>
</evidence>
<reference evidence="7" key="1">
    <citation type="submission" date="2020-03" db="EMBL/GenBank/DDBJ databases">
        <title>A mixture of massive structural variations and highly conserved coding sequences in Ustilaginoidea virens genome.</title>
        <authorList>
            <person name="Zhang K."/>
            <person name="Zhao Z."/>
            <person name="Zhang Z."/>
            <person name="Li Y."/>
            <person name="Hsiang T."/>
            <person name="Sun W."/>
        </authorList>
    </citation>
    <scope>NUCLEOTIDE SEQUENCE</scope>
    <source>
        <strain evidence="7">UV-8b</strain>
    </source>
</reference>
<evidence type="ECO:0000256" key="3">
    <source>
        <dbReference type="ARBA" id="ARBA00022692"/>
    </source>
</evidence>
<keyword evidence="8" id="KW-1185">Reference proteome</keyword>
<dbReference type="SUPFAM" id="SSF53474">
    <property type="entry name" value="alpha/beta-Hydrolases"/>
    <property type="match status" value="1"/>
</dbReference>
<sequence length="559" mass="60837">MPENITHHQAVDGEKRATASTYMELKKEALVYFGKWQAGVLQRLREVKVSYADNGAQRSRGRGRRLRPGSRAGRSGQGGRGCLMPSTLATEPKRAPTVHVDPELASRYPPIANALWTLHLDRRKLLLHIALLILVSLQEYSANSRLLLVSLASSLNLPFKEYEKDEMRLAIALAETVLEEPAEEEATPKLDDVKGSRKWKPGLGGASSTPAPAFLAAPLQNAGIGTSRGGLGLTTSAAAGLLGIMAENGALMGSLFGMNPTRPLSKSLENILKEVQDFAFIRLAFRGPYEYVDPRGSPAEDRRLRVVVAMSGFLLQEDDMTRNWRGLSSQTEAYAVRWETAALLNFGHALETLIKTKAWKKTRKSIASKTTPRGSVNSSWPAPILRVSKIIDNSWSVGFVRAEKAGANLADSLTKQRFQGDRPVSLIGFSLAARTIYNCLMSLAERRQFGLVDSVVMLGTPAPADSGVWKTLKSVVSGRLINVYCENDCILGFLSRTSNTELGLAGLQEIRGANGVENHCVKSLPKGHLSYSSLLGHILRDVGWEDLDAGALGLERLAA</sequence>
<dbReference type="EMBL" id="CP072759">
    <property type="protein sequence ID" value="QUC23848.1"/>
    <property type="molecule type" value="Genomic_DNA"/>
</dbReference>
<comment type="subcellular location">
    <subcellularLocation>
        <location evidence="1">Membrane</location>
        <topology evidence="1">Multi-pass membrane protein</topology>
    </subcellularLocation>
</comment>
<dbReference type="PANTHER" id="PTHR17920">
    <property type="entry name" value="TRANSMEMBRANE AND COILED-COIL DOMAIN-CONTAINING PROTEIN 4 TMCO4"/>
    <property type="match status" value="1"/>
</dbReference>
<evidence type="ECO:0000256" key="2">
    <source>
        <dbReference type="ARBA" id="ARBA00009824"/>
    </source>
</evidence>
<keyword evidence="4" id="KW-1133">Transmembrane helix</keyword>
<gene>
    <name evidence="7" type="ORF">UV8b_08089</name>
</gene>